<organism evidence="3 4">
    <name type="scientific">Nibrella viscosa</name>
    <dbReference type="NCBI Taxonomy" id="1084524"/>
    <lineage>
        <taxon>Bacteria</taxon>
        <taxon>Pseudomonadati</taxon>
        <taxon>Bacteroidota</taxon>
        <taxon>Cytophagia</taxon>
        <taxon>Cytophagales</taxon>
        <taxon>Spirosomataceae</taxon>
        <taxon>Nibrella</taxon>
    </lineage>
</organism>
<accession>A0ABP8JVC4</accession>
<dbReference type="Proteomes" id="UP001500936">
    <property type="component" value="Unassembled WGS sequence"/>
</dbReference>
<gene>
    <name evidence="3" type="ORF">GCM10023187_05070</name>
</gene>
<name>A0ABP8JVC4_9BACT</name>
<feature type="region of interest" description="Disordered" evidence="1">
    <location>
        <begin position="21"/>
        <end position="40"/>
    </location>
</feature>
<dbReference type="RefSeq" id="WP_345263632.1">
    <property type="nucleotide sequence ID" value="NZ_BAABHB010000001.1"/>
</dbReference>
<feature type="domain" description="DUF5683" evidence="2">
    <location>
        <begin position="82"/>
        <end position="232"/>
    </location>
</feature>
<sequence length="235" mass="26247">MKRSVWITIIGISIGWQAFGQVPGQTQPDSTRSRNPVRPAATVERDTIPVGGSQLISLGDSIAPGLIDTTRLTTRQRARIEKIVPRKATLLSLALPGLGQAYNRQYWKIPIIYGGFAVFGYNIVNFNQRYTEFETGYRTAYNIPGTGTKTAFVRGREYSIQQLKLGYDTYRRWRDLNIILSAFFWAINAVEANVAAHLRTFDLSDDLSLRVQPGMQALPGTGVVPGVQLTFHLKK</sequence>
<evidence type="ECO:0000256" key="1">
    <source>
        <dbReference type="SAM" id="MobiDB-lite"/>
    </source>
</evidence>
<evidence type="ECO:0000313" key="4">
    <source>
        <dbReference type="Proteomes" id="UP001500936"/>
    </source>
</evidence>
<protein>
    <recommendedName>
        <fullName evidence="2">DUF5683 domain-containing protein</fullName>
    </recommendedName>
</protein>
<dbReference type="Pfam" id="PF18935">
    <property type="entry name" value="DUF5683"/>
    <property type="match status" value="1"/>
</dbReference>
<comment type="caution">
    <text evidence="3">The sequence shown here is derived from an EMBL/GenBank/DDBJ whole genome shotgun (WGS) entry which is preliminary data.</text>
</comment>
<keyword evidence="4" id="KW-1185">Reference proteome</keyword>
<dbReference type="EMBL" id="BAABHB010000001">
    <property type="protein sequence ID" value="GAA4396685.1"/>
    <property type="molecule type" value="Genomic_DNA"/>
</dbReference>
<dbReference type="InterPro" id="IPR043738">
    <property type="entry name" value="DUF5683"/>
</dbReference>
<reference evidence="4" key="1">
    <citation type="journal article" date="2019" name="Int. J. Syst. Evol. Microbiol.">
        <title>The Global Catalogue of Microorganisms (GCM) 10K type strain sequencing project: providing services to taxonomists for standard genome sequencing and annotation.</title>
        <authorList>
            <consortium name="The Broad Institute Genomics Platform"/>
            <consortium name="The Broad Institute Genome Sequencing Center for Infectious Disease"/>
            <person name="Wu L."/>
            <person name="Ma J."/>
        </authorList>
    </citation>
    <scope>NUCLEOTIDE SEQUENCE [LARGE SCALE GENOMIC DNA]</scope>
    <source>
        <strain evidence="4">JCM 17925</strain>
    </source>
</reference>
<evidence type="ECO:0000313" key="3">
    <source>
        <dbReference type="EMBL" id="GAA4396685.1"/>
    </source>
</evidence>
<proteinExistence type="predicted"/>
<evidence type="ECO:0000259" key="2">
    <source>
        <dbReference type="Pfam" id="PF18935"/>
    </source>
</evidence>
<feature type="compositionally biased region" description="Polar residues" evidence="1">
    <location>
        <begin position="23"/>
        <end position="34"/>
    </location>
</feature>